<evidence type="ECO:0000313" key="2">
    <source>
        <dbReference type="EMBL" id="MFC6021867.1"/>
    </source>
</evidence>
<evidence type="ECO:0000259" key="1">
    <source>
        <dbReference type="Pfam" id="PF04149"/>
    </source>
</evidence>
<name>A0ABW1KL52_9ACTN</name>
<accession>A0ABW1KL52</accession>
<proteinExistence type="predicted"/>
<keyword evidence="3" id="KW-1185">Reference proteome</keyword>
<dbReference type="Proteomes" id="UP001596203">
    <property type="component" value="Unassembled WGS sequence"/>
</dbReference>
<sequence>MRKNVWIKSTRSGNNGACVQVRDQHVAVGVRDSKDPAGPVLTFGPAAWDAFSTGIKGGKFSR</sequence>
<evidence type="ECO:0000313" key="3">
    <source>
        <dbReference type="Proteomes" id="UP001596203"/>
    </source>
</evidence>
<dbReference type="Pfam" id="PF04149">
    <property type="entry name" value="DUF397"/>
    <property type="match status" value="1"/>
</dbReference>
<organism evidence="2 3">
    <name type="scientific">Plantactinospora solaniradicis</name>
    <dbReference type="NCBI Taxonomy" id="1723736"/>
    <lineage>
        <taxon>Bacteria</taxon>
        <taxon>Bacillati</taxon>
        <taxon>Actinomycetota</taxon>
        <taxon>Actinomycetes</taxon>
        <taxon>Micromonosporales</taxon>
        <taxon>Micromonosporaceae</taxon>
        <taxon>Plantactinospora</taxon>
    </lineage>
</organism>
<dbReference type="InterPro" id="IPR007278">
    <property type="entry name" value="DUF397"/>
</dbReference>
<feature type="domain" description="DUF397" evidence="1">
    <location>
        <begin position="5"/>
        <end position="56"/>
    </location>
</feature>
<comment type="caution">
    <text evidence="2">The sequence shown here is derived from an EMBL/GenBank/DDBJ whole genome shotgun (WGS) entry which is preliminary data.</text>
</comment>
<protein>
    <submittedName>
        <fullName evidence="2">DUF397 domain-containing protein</fullName>
    </submittedName>
</protein>
<gene>
    <name evidence="2" type="ORF">ACFP2T_37610</name>
</gene>
<dbReference type="RefSeq" id="WP_377430634.1">
    <property type="nucleotide sequence ID" value="NZ_JBHSPR010000053.1"/>
</dbReference>
<reference evidence="3" key="1">
    <citation type="journal article" date="2019" name="Int. J. Syst. Evol. Microbiol.">
        <title>The Global Catalogue of Microorganisms (GCM) 10K type strain sequencing project: providing services to taxonomists for standard genome sequencing and annotation.</title>
        <authorList>
            <consortium name="The Broad Institute Genomics Platform"/>
            <consortium name="The Broad Institute Genome Sequencing Center for Infectious Disease"/>
            <person name="Wu L."/>
            <person name="Ma J."/>
        </authorList>
    </citation>
    <scope>NUCLEOTIDE SEQUENCE [LARGE SCALE GENOMIC DNA]</scope>
    <source>
        <strain evidence="3">ZS-35-S2</strain>
    </source>
</reference>
<dbReference type="EMBL" id="JBHSPR010000053">
    <property type="protein sequence ID" value="MFC6021867.1"/>
    <property type="molecule type" value="Genomic_DNA"/>
</dbReference>